<gene>
    <name evidence="1" type="ORF">HS088_TW05G00133</name>
</gene>
<protein>
    <submittedName>
        <fullName evidence="1">Uncharacterized protein</fullName>
    </submittedName>
</protein>
<name>A0A7J7DM09_TRIWF</name>
<comment type="caution">
    <text evidence="1">The sequence shown here is derived from an EMBL/GenBank/DDBJ whole genome shotgun (WGS) entry which is preliminary data.</text>
</comment>
<organism evidence="1 2">
    <name type="scientific">Tripterygium wilfordii</name>
    <name type="common">Thunder God vine</name>
    <dbReference type="NCBI Taxonomy" id="458696"/>
    <lineage>
        <taxon>Eukaryota</taxon>
        <taxon>Viridiplantae</taxon>
        <taxon>Streptophyta</taxon>
        <taxon>Embryophyta</taxon>
        <taxon>Tracheophyta</taxon>
        <taxon>Spermatophyta</taxon>
        <taxon>Magnoliopsida</taxon>
        <taxon>eudicotyledons</taxon>
        <taxon>Gunneridae</taxon>
        <taxon>Pentapetalae</taxon>
        <taxon>rosids</taxon>
        <taxon>fabids</taxon>
        <taxon>Celastrales</taxon>
        <taxon>Celastraceae</taxon>
        <taxon>Tripterygium</taxon>
    </lineage>
</organism>
<keyword evidence="2" id="KW-1185">Reference proteome</keyword>
<proteinExistence type="predicted"/>
<accession>A0A7J7DM09</accession>
<reference evidence="1 2" key="1">
    <citation type="journal article" date="2020" name="Nat. Commun.">
        <title>Genome of Tripterygium wilfordii and identification of cytochrome P450 involved in triptolide biosynthesis.</title>
        <authorList>
            <person name="Tu L."/>
            <person name="Su P."/>
            <person name="Zhang Z."/>
            <person name="Gao L."/>
            <person name="Wang J."/>
            <person name="Hu T."/>
            <person name="Zhou J."/>
            <person name="Zhang Y."/>
            <person name="Zhao Y."/>
            <person name="Liu Y."/>
            <person name="Song Y."/>
            <person name="Tong Y."/>
            <person name="Lu Y."/>
            <person name="Yang J."/>
            <person name="Xu C."/>
            <person name="Jia M."/>
            <person name="Peters R.J."/>
            <person name="Huang L."/>
            <person name="Gao W."/>
        </authorList>
    </citation>
    <scope>NUCLEOTIDE SEQUENCE [LARGE SCALE GENOMIC DNA]</scope>
    <source>
        <strain evidence="2">cv. XIE 37</strain>
        <tissue evidence="1">Leaf</tissue>
    </source>
</reference>
<dbReference type="AlphaFoldDB" id="A0A7J7DM09"/>
<dbReference type="InParanoid" id="A0A7J7DM09"/>
<evidence type="ECO:0000313" key="2">
    <source>
        <dbReference type="Proteomes" id="UP000593562"/>
    </source>
</evidence>
<dbReference type="Proteomes" id="UP000593562">
    <property type="component" value="Unassembled WGS sequence"/>
</dbReference>
<evidence type="ECO:0000313" key="1">
    <source>
        <dbReference type="EMBL" id="KAF5747412.1"/>
    </source>
</evidence>
<sequence length="118" mass="12845">MATCSTLLSSGRVKGWSPLVHRKEKYNVDEWANWSQSPSRNSRVSRCNACCFLGVTASNDIGYPQIDATMIGDASIVFGVVGNINLTIPVGSAVASDFIDKLLLADVDPASRCLRFYR</sequence>
<dbReference type="EMBL" id="JAAARO010000005">
    <property type="protein sequence ID" value="KAF5747412.1"/>
    <property type="molecule type" value="Genomic_DNA"/>
</dbReference>